<dbReference type="SUPFAM" id="SSF81301">
    <property type="entry name" value="Nucleotidyltransferase"/>
    <property type="match status" value="1"/>
</dbReference>
<organism evidence="1 2">
    <name type="scientific">Prosthecobacter algae</name>
    <dbReference type="NCBI Taxonomy" id="1144682"/>
    <lineage>
        <taxon>Bacteria</taxon>
        <taxon>Pseudomonadati</taxon>
        <taxon>Verrucomicrobiota</taxon>
        <taxon>Verrucomicrobiia</taxon>
        <taxon>Verrucomicrobiales</taxon>
        <taxon>Verrucomicrobiaceae</taxon>
        <taxon>Prosthecobacter</taxon>
    </lineage>
</organism>
<dbReference type="RefSeq" id="WP_345736925.1">
    <property type="nucleotide sequence ID" value="NZ_BAABIA010000005.1"/>
</dbReference>
<dbReference type="InterPro" id="IPR043519">
    <property type="entry name" value="NT_sf"/>
</dbReference>
<dbReference type="Proteomes" id="UP001499852">
    <property type="component" value="Unassembled WGS sequence"/>
</dbReference>
<evidence type="ECO:0000313" key="1">
    <source>
        <dbReference type="EMBL" id="GAA5142043.1"/>
    </source>
</evidence>
<accession>A0ABP9P8D3</accession>
<proteinExistence type="predicted"/>
<dbReference type="EMBL" id="BAABIA010000005">
    <property type="protein sequence ID" value="GAA5142043.1"/>
    <property type="molecule type" value="Genomic_DNA"/>
</dbReference>
<name>A0ABP9P8D3_9BACT</name>
<gene>
    <name evidence="1" type="ORF">GCM10023213_27290</name>
</gene>
<keyword evidence="2" id="KW-1185">Reference proteome</keyword>
<sequence length="180" mass="20736">MMSVELETLKDLVSRLEAAGIEYMLTGSMALNCYAQPRMTRDLDLVVAFVLRDAVRIEEVLGPEYYVSVEAAKEAVLNQSSFNAIHQTQLVKADFMIRKREEYRLVEFERRARLKVAEFQAWVVSKEDLILSKLEWARESHSQRQLADVENLLATGCDMEYVKLWSAKLNLTDMLTRVSP</sequence>
<evidence type="ECO:0000313" key="2">
    <source>
        <dbReference type="Proteomes" id="UP001499852"/>
    </source>
</evidence>
<evidence type="ECO:0008006" key="3">
    <source>
        <dbReference type="Google" id="ProtNLM"/>
    </source>
</evidence>
<protein>
    <recommendedName>
        <fullName evidence="3">Nucleotidyltransferase AbiEii toxin of type IV toxin-antitoxin system</fullName>
    </recommendedName>
</protein>
<reference evidence="2" key="1">
    <citation type="journal article" date="2019" name="Int. J. Syst. Evol. Microbiol.">
        <title>The Global Catalogue of Microorganisms (GCM) 10K type strain sequencing project: providing services to taxonomists for standard genome sequencing and annotation.</title>
        <authorList>
            <consortium name="The Broad Institute Genomics Platform"/>
            <consortium name="The Broad Institute Genome Sequencing Center for Infectious Disease"/>
            <person name="Wu L."/>
            <person name="Ma J."/>
        </authorList>
    </citation>
    <scope>NUCLEOTIDE SEQUENCE [LARGE SCALE GENOMIC DNA]</scope>
    <source>
        <strain evidence="2">JCM 18053</strain>
    </source>
</reference>
<dbReference type="Gene3D" id="3.30.460.40">
    <property type="match status" value="1"/>
</dbReference>
<comment type="caution">
    <text evidence="1">The sequence shown here is derived from an EMBL/GenBank/DDBJ whole genome shotgun (WGS) entry which is preliminary data.</text>
</comment>